<dbReference type="GO" id="GO:0051028">
    <property type="term" value="P:mRNA transport"/>
    <property type="evidence" value="ECO:0007669"/>
    <property type="project" value="UniProtKB-KW"/>
</dbReference>
<comment type="similarity">
    <text evidence="2">Belongs to the exportin family.</text>
</comment>
<name>A0AAW2HCE6_9NEOP</name>
<dbReference type="GO" id="GO:0006611">
    <property type="term" value="P:protein export from nucleus"/>
    <property type="evidence" value="ECO:0007669"/>
    <property type="project" value="InterPro"/>
</dbReference>
<dbReference type="Pfam" id="PF18777">
    <property type="entry name" value="CRM1_repeat"/>
    <property type="match status" value="1"/>
</dbReference>
<keyword evidence="3" id="KW-0813">Transport</keyword>
<dbReference type="Pfam" id="PF08767">
    <property type="entry name" value="CRM1_C"/>
    <property type="match status" value="1"/>
</dbReference>
<dbReference type="GO" id="GO:0005049">
    <property type="term" value="F:nuclear export signal receptor activity"/>
    <property type="evidence" value="ECO:0007669"/>
    <property type="project" value="InterPro"/>
</dbReference>
<dbReference type="InterPro" id="IPR013598">
    <property type="entry name" value="Exportin-1/Importin-b-like"/>
</dbReference>
<evidence type="ECO:0000256" key="6">
    <source>
        <dbReference type="ARBA" id="ARBA00023242"/>
    </source>
</evidence>
<feature type="domain" description="Importin N-terminal" evidence="9">
    <location>
        <begin position="67"/>
        <end position="133"/>
    </location>
</feature>
<dbReference type="Pfam" id="PF03810">
    <property type="entry name" value="IBN_N"/>
    <property type="match status" value="1"/>
</dbReference>
<dbReference type="InterPro" id="IPR040485">
    <property type="entry name" value="XPO1_repeat_3"/>
</dbReference>
<keyword evidence="5" id="KW-0653">Protein transport</keyword>
<dbReference type="InterPro" id="IPR041235">
    <property type="entry name" value="Exp1_repeat_2"/>
</dbReference>
<dbReference type="Pfam" id="PF18784">
    <property type="entry name" value="CRM1_repeat_2"/>
    <property type="match status" value="1"/>
</dbReference>
<dbReference type="GO" id="GO:0005634">
    <property type="term" value="C:nucleus"/>
    <property type="evidence" value="ECO:0007669"/>
    <property type="project" value="UniProtKB-SubCell"/>
</dbReference>
<keyword evidence="4" id="KW-0509">mRNA transport</keyword>
<evidence type="ECO:0000256" key="5">
    <source>
        <dbReference type="ARBA" id="ARBA00022927"/>
    </source>
</evidence>
<dbReference type="SMART" id="SM00913">
    <property type="entry name" value="IBN_N"/>
    <property type="match status" value="1"/>
</dbReference>
<dbReference type="GO" id="GO:0000056">
    <property type="term" value="P:ribosomal small subunit export from nucleus"/>
    <property type="evidence" value="ECO:0007669"/>
    <property type="project" value="TreeGrafter"/>
</dbReference>
<dbReference type="PROSITE" id="PS50166">
    <property type="entry name" value="IMPORTIN_B_NT"/>
    <property type="match status" value="1"/>
</dbReference>
<dbReference type="InterPro" id="IPR016024">
    <property type="entry name" value="ARM-type_fold"/>
</dbReference>
<dbReference type="InterPro" id="IPR001494">
    <property type="entry name" value="Importin-beta_N"/>
</dbReference>
<evidence type="ECO:0000256" key="3">
    <source>
        <dbReference type="ARBA" id="ARBA00022448"/>
    </source>
</evidence>
<evidence type="ECO:0000256" key="8">
    <source>
        <dbReference type="SAM" id="MobiDB-lite"/>
    </source>
</evidence>
<evidence type="ECO:0000256" key="1">
    <source>
        <dbReference type="ARBA" id="ARBA00004123"/>
    </source>
</evidence>
<evidence type="ECO:0000259" key="9">
    <source>
        <dbReference type="PROSITE" id="PS50166"/>
    </source>
</evidence>
<dbReference type="GO" id="GO:0005737">
    <property type="term" value="C:cytoplasm"/>
    <property type="evidence" value="ECO:0007669"/>
    <property type="project" value="TreeGrafter"/>
</dbReference>
<dbReference type="InterPro" id="IPR045065">
    <property type="entry name" value="XPO1/5"/>
</dbReference>
<dbReference type="InterPro" id="IPR014877">
    <property type="entry name" value="XPO1_C_dom"/>
</dbReference>
<keyword evidence="6" id="KW-0539">Nucleus</keyword>
<dbReference type="SUPFAM" id="SSF48371">
    <property type="entry name" value="ARM repeat"/>
    <property type="match status" value="1"/>
</dbReference>
<dbReference type="EMBL" id="JARGDH010000005">
    <property type="protein sequence ID" value="KAL0267457.1"/>
    <property type="molecule type" value="Genomic_DNA"/>
</dbReference>
<dbReference type="Pfam" id="PF18787">
    <property type="entry name" value="CRM1_repeat_3"/>
    <property type="match status" value="1"/>
</dbReference>
<sequence>MTYLTDSECAHNITPPFCIHKWTEKSSPLSKDQASKLLDFSEKLDINLLDNVVVCMYNGAGEQQKVAQEILTHLKEHPEAWTRVDTILEYSSNLQTKYFALQILEQVIKTRWKVLPRNQCDGIKKYIVALIIKISSDPELLEREKMYLNKLNMILVQVLKREWPNNWESFITDIVGASKTNESLCQNNMAILKLLSEEVFDFSSGQITQTKTKHLKDTMCSGFSQIFQLCQFVMDNSQNASLVNATLETLLRFLNWIPLGYIFETKLITTLIFHFLPVPLFRNVTLKCLTEIAGLNVQNYDQTFIALYTQTMSQLELTLPLNTDIKEAYSRGYDQEQNFIQNLAMFLSTYLKTQGYLVEKPEYNEVLLKGLHYLVLISEVDDVEIFKICLEFWNGLAAALYGENTFDTSTSYEFEMRQSTLVSRREFYAPVLTKIRYIMISRMAKPEEVLVVENENGEVVREFMKDTDSITLYKSMRETLVYLTHLDCPDTERVMTEKLQNQVNGSEWSWKNLNTLCWAIGSIAGAMPEEDEKRFLVTVIKDLLGLCEQKKGKDNKAIIASNIMYVVGQYPRFLRAHWKFLKTVVNKLFEFMHETHDGVQDMACDTFLKIASKCKKHFVMTQIGEVQPFIEEIIGSISTIICDLQTQQVHTFYEAVGLMISAQMDQVVQDQLIEKYMLLPNQVWDEVISQASKNVDILKDMEAVKQLASILKTNVQACKSLGHPYVTQLGRIYLDMLNVYKVMSENISAAIALNGENVTKQPLIKGMRVIKKETLKLISCWVSESTDNAMVLENFIPPLLDAVLLDYQRTSIAEAREPEVLSTMATIVNILGAHITREVPKIFDAVFECTLDMINKDFEEYPEHRTNFFLLIQAVNVHCFPALLSIPPAQFKLVLDSIIWAFKHTMRNVADTGLDILHQLFQNLEQHNQAAQSFYQTYFTDILQHVFSVVTDTSHTAGLTMHTKILCYMFNLVESGRITVPLGPTPDNVLHVQEFVANLFKNAFGHLTDNQIKITVQGLFHLDQDAAAFKEHLRDFLVQIREYTGDDDSDLFLEEREMALRKAQEEKRRRQLSVPGIINPHEIPDDMQDMQD</sequence>
<accession>A0AAW2HCE6</accession>
<evidence type="ECO:0000256" key="2">
    <source>
        <dbReference type="ARBA" id="ARBA00009466"/>
    </source>
</evidence>
<evidence type="ECO:0000313" key="10">
    <source>
        <dbReference type="EMBL" id="KAL0267457.1"/>
    </source>
</evidence>
<dbReference type="Gene3D" id="1.25.10.10">
    <property type="entry name" value="Leucine-rich Repeat Variant"/>
    <property type="match status" value="1"/>
</dbReference>
<dbReference type="GO" id="GO:0000055">
    <property type="term" value="P:ribosomal large subunit export from nucleus"/>
    <property type="evidence" value="ECO:0007669"/>
    <property type="project" value="TreeGrafter"/>
</dbReference>
<dbReference type="SMART" id="SM01102">
    <property type="entry name" value="CRM1_C"/>
    <property type="match status" value="1"/>
</dbReference>
<reference evidence="10" key="1">
    <citation type="journal article" date="2024" name="Gigascience">
        <title>Chromosome-level genome of the poultry shaft louse Menopon gallinae provides insight into the host-switching and adaptive evolution of parasitic lice.</title>
        <authorList>
            <person name="Xu Y."/>
            <person name="Ma L."/>
            <person name="Liu S."/>
            <person name="Liang Y."/>
            <person name="Liu Q."/>
            <person name="He Z."/>
            <person name="Tian L."/>
            <person name="Duan Y."/>
            <person name="Cai W."/>
            <person name="Li H."/>
            <person name="Song F."/>
        </authorList>
    </citation>
    <scope>NUCLEOTIDE SEQUENCE</scope>
    <source>
        <strain evidence="10">Cailab_2023a</strain>
    </source>
</reference>
<evidence type="ECO:0000256" key="7">
    <source>
        <dbReference type="ARBA" id="ARBA00073514"/>
    </source>
</evidence>
<comment type="caution">
    <text evidence="10">The sequence shown here is derived from an EMBL/GenBank/DDBJ whole genome shotgun (WGS) entry which is preliminary data.</text>
</comment>
<dbReference type="PANTHER" id="PTHR11223">
    <property type="entry name" value="EXPORTIN 1/5"/>
    <property type="match status" value="1"/>
</dbReference>
<dbReference type="InterPro" id="IPR041123">
    <property type="entry name" value="CRM1_repeat"/>
</dbReference>
<dbReference type="Pfam" id="PF08389">
    <property type="entry name" value="Xpo1"/>
    <property type="match status" value="1"/>
</dbReference>
<dbReference type="InterPro" id="IPR011989">
    <property type="entry name" value="ARM-like"/>
</dbReference>
<proteinExistence type="inferred from homology"/>
<dbReference type="AlphaFoldDB" id="A0AAW2HCE6"/>
<gene>
    <name evidence="10" type="ORF">PYX00_009718</name>
</gene>
<comment type="subcellular location">
    <subcellularLocation>
        <location evidence="1">Nucleus</location>
    </subcellularLocation>
</comment>
<protein>
    <recommendedName>
        <fullName evidence="7">Exportin-1</fullName>
    </recommendedName>
</protein>
<feature type="region of interest" description="Disordered" evidence="8">
    <location>
        <begin position="1064"/>
        <end position="1092"/>
    </location>
</feature>
<evidence type="ECO:0000256" key="4">
    <source>
        <dbReference type="ARBA" id="ARBA00022816"/>
    </source>
</evidence>
<dbReference type="PANTHER" id="PTHR11223:SF2">
    <property type="entry name" value="EXPORTIN-1"/>
    <property type="match status" value="1"/>
</dbReference>
<organism evidence="10">
    <name type="scientific">Menopon gallinae</name>
    <name type="common">poultry shaft louse</name>
    <dbReference type="NCBI Taxonomy" id="328185"/>
    <lineage>
        <taxon>Eukaryota</taxon>
        <taxon>Metazoa</taxon>
        <taxon>Ecdysozoa</taxon>
        <taxon>Arthropoda</taxon>
        <taxon>Hexapoda</taxon>
        <taxon>Insecta</taxon>
        <taxon>Pterygota</taxon>
        <taxon>Neoptera</taxon>
        <taxon>Paraneoptera</taxon>
        <taxon>Psocodea</taxon>
        <taxon>Troctomorpha</taxon>
        <taxon>Phthiraptera</taxon>
        <taxon>Amblycera</taxon>
        <taxon>Menoponidae</taxon>
        <taxon>Menopon</taxon>
    </lineage>
</organism>
<dbReference type="GO" id="GO:0031267">
    <property type="term" value="F:small GTPase binding"/>
    <property type="evidence" value="ECO:0007669"/>
    <property type="project" value="InterPro"/>
</dbReference>
<dbReference type="FunFam" id="1.25.10.10:FF:001255">
    <property type="entry name" value="Exportin 1"/>
    <property type="match status" value="1"/>
</dbReference>